<dbReference type="NCBIfam" id="TIGR00756">
    <property type="entry name" value="PPR"/>
    <property type="match status" value="2"/>
</dbReference>
<dbReference type="EMBL" id="GGEC01070026">
    <property type="protein sequence ID" value="MBX50510.1"/>
    <property type="molecule type" value="Transcribed_RNA"/>
</dbReference>
<reference evidence="4" key="1">
    <citation type="submission" date="2018-02" db="EMBL/GenBank/DDBJ databases">
        <title>Rhizophora mucronata_Transcriptome.</title>
        <authorList>
            <person name="Meera S.P."/>
            <person name="Sreeshan A."/>
            <person name="Augustine A."/>
        </authorList>
    </citation>
    <scope>NUCLEOTIDE SEQUENCE</scope>
    <source>
        <tissue evidence="4">Leaf</tissue>
    </source>
</reference>
<dbReference type="AlphaFoldDB" id="A0A2P2P6Y2"/>
<name>A0A2P2P6Y2_RHIMU</name>
<dbReference type="PANTHER" id="PTHR46128:SF356">
    <property type="entry name" value="PENTACOTRIPEPTIDE-REPEAT REGION OF PRORP DOMAIN-CONTAINING PROTEIN"/>
    <property type="match status" value="1"/>
</dbReference>
<dbReference type="InterPro" id="IPR002885">
    <property type="entry name" value="PPR_rpt"/>
</dbReference>
<evidence type="ECO:0000313" key="4">
    <source>
        <dbReference type="EMBL" id="MBX50510.1"/>
    </source>
</evidence>
<dbReference type="InterPro" id="IPR050872">
    <property type="entry name" value="PPR_P_subfamily"/>
</dbReference>
<dbReference type="Gene3D" id="1.25.40.10">
    <property type="entry name" value="Tetratricopeptide repeat domain"/>
    <property type="match status" value="1"/>
</dbReference>
<evidence type="ECO:0000256" key="3">
    <source>
        <dbReference type="PROSITE-ProRule" id="PRU00708"/>
    </source>
</evidence>
<dbReference type="Pfam" id="PF01535">
    <property type="entry name" value="PPR"/>
    <property type="match status" value="1"/>
</dbReference>
<protein>
    <recommendedName>
        <fullName evidence="5">Pentatricopeptide repeat-containing protein</fullName>
    </recommendedName>
</protein>
<feature type="repeat" description="PPR" evidence="3">
    <location>
        <begin position="1"/>
        <end position="33"/>
    </location>
</feature>
<proteinExistence type="inferred from homology"/>
<organism evidence="4">
    <name type="scientific">Rhizophora mucronata</name>
    <name type="common">Asiatic mangrove</name>
    <dbReference type="NCBI Taxonomy" id="61149"/>
    <lineage>
        <taxon>Eukaryota</taxon>
        <taxon>Viridiplantae</taxon>
        <taxon>Streptophyta</taxon>
        <taxon>Embryophyta</taxon>
        <taxon>Tracheophyta</taxon>
        <taxon>Spermatophyta</taxon>
        <taxon>Magnoliopsida</taxon>
        <taxon>eudicotyledons</taxon>
        <taxon>Gunneridae</taxon>
        <taxon>Pentapetalae</taxon>
        <taxon>rosids</taxon>
        <taxon>fabids</taxon>
        <taxon>Malpighiales</taxon>
        <taxon>Rhizophoraceae</taxon>
        <taxon>Rhizophora</taxon>
    </lineage>
</organism>
<dbReference type="InterPro" id="IPR011990">
    <property type="entry name" value="TPR-like_helical_dom_sf"/>
</dbReference>
<dbReference type="Pfam" id="PF13041">
    <property type="entry name" value="PPR_2"/>
    <property type="match status" value="1"/>
</dbReference>
<evidence type="ECO:0000256" key="1">
    <source>
        <dbReference type="ARBA" id="ARBA00007626"/>
    </source>
</evidence>
<accession>A0A2P2P6Y2</accession>
<sequence length="98" mass="11226">MTFSTLMDGFGRHGHLDEAMRLFKVMQEIGVDPNVVVYNCLLNVMCYVDVLKMSRGLFCKLFSTQFLPNVRTCNIMMKGHCKEGLSNQVHDLFGKMED</sequence>
<evidence type="ECO:0000256" key="2">
    <source>
        <dbReference type="ARBA" id="ARBA00022737"/>
    </source>
</evidence>
<comment type="similarity">
    <text evidence="1">Belongs to the PPR family. P subfamily.</text>
</comment>
<dbReference type="PANTHER" id="PTHR46128">
    <property type="entry name" value="MITOCHONDRIAL GROUP I INTRON SPLICING FACTOR CCM1"/>
    <property type="match status" value="1"/>
</dbReference>
<dbReference type="PROSITE" id="PS51375">
    <property type="entry name" value="PPR"/>
    <property type="match status" value="2"/>
</dbReference>
<evidence type="ECO:0008006" key="5">
    <source>
        <dbReference type="Google" id="ProtNLM"/>
    </source>
</evidence>
<keyword evidence="2" id="KW-0677">Repeat</keyword>
<feature type="repeat" description="PPR" evidence="3">
    <location>
        <begin position="69"/>
        <end position="98"/>
    </location>
</feature>